<reference evidence="3" key="1">
    <citation type="journal article" date="2019" name="Int. J. Syst. Evol. Microbiol.">
        <title>The Global Catalogue of Microorganisms (GCM) 10K type strain sequencing project: providing services to taxonomists for standard genome sequencing and annotation.</title>
        <authorList>
            <consortium name="The Broad Institute Genomics Platform"/>
            <consortium name="The Broad Institute Genome Sequencing Center for Infectious Disease"/>
            <person name="Wu L."/>
            <person name="Ma J."/>
        </authorList>
    </citation>
    <scope>NUCLEOTIDE SEQUENCE [LARGE SCALE GENOMIC DNA]</scope>
    <source>
        <strain evidence="3">JCM 16548</strain>
    </source>
</reference>
<accession>A0ABP7D2M0</accession>
<organism evidence="2 3">
    <name type="scientific">Microlunatus aurantiacus</name>
    <dbReference type="NCBI Taxonomy" id="446786"/>
    <lineage>
        <taxon>Bacteria</taxon>
        <taxon>Bacillati</taxon>
        <taxon>Actinomycetota</taxon>
        <taxon>Actinomycetes</taxon>
        <taxon>Propionibacteriales</taxon>
        <taxon>Propionibacteriaceae</taxon>
        <taxon>Microlunatus</taxon>
    </lineage>
</organism>
<protein>
    <recommendedName>
        <fullName evidence="1">YopA central domain-containing protein</fullName>
    </recommendedName>
</protein>
<feature type="domain" description="YopA central" evidence="1">
    <location>
        <begin position="134"/>
        <end position="218"/>
    </location>
</feature>
<sequence length="236" mass="26577">MHWSIVDSHGQEFVFEHALPDALRHHYRPAAIGEDVLLYDGPFRLGQDPDPLNGSVRWRWADRPRIEARGFRPTSAAAVQRFLDSTEIVAMWVAPDELDVDLPDGRVPPQPPAEAQREGLGQTIVTRLEQQLGDGTRLDRVTFLIPNGWQSHDGLRVCDSEDLLRHWPGRLSATAGGWSVTIDPAGDTEWPELKDTGSYRFTHVGELARADRSSFRSSPVGWCTKLILRLGVLFRR</sequence>
<keyword evidence="3" id="KW-1185">Reference proteome</keyword>
<dbReference type="Proteomes" id="UP001500051">
    <property type="component" value="Unassembled WGS sequence"/>
</dbReference>
<evidence type="ECO:0000313" key="3">
    <source>
        <dbReference type="Proteomes" id="UP001500051"/>
    </source>
</evidence>
<gene>
    <name evidence="2" type="ORF">GCM10022204_13490</name>
</gene>
<proteinExistence type="predicted"/>
<dbReference type="InterPro" id="IPR058684">
    <property type="entry name" value="YopA_M"/>
</dbReference>
<name>A0ABP7D2M0_9ACTN</name>
<dbReference type="EMBL" id="BAAAYX010000003">
    <property type="protein sequence ID" value="GAA3698456.1"/>
    <property type="molecule type" value="Genomic_DNA"/>
</dbReference>
<comment type="caution">
    <text evidence="2">The sequence shown here is derived from an EMBL/GenBank/DDBJ whole genome shotgun (WGS) entry which is preliminary data.</text>
</comment>
<evidence type="ECO:0000313" key="2">
    <source>
        <dbReference type="EMBL" id="GAA3698456.1"/>
    </source>
</evidence>
<evidence type="ECO:0000259" key="1">
    <source>
        <dbReference type="Pfam" id="PF26308"/>
    </source>
</evidence>
<dbReference type="Pfam" id="PF26308">
    <property type="entry name" value="YopA_M"/>
    <property type="match status" value="1"/>
</dbReference>